<evidence type="ECO:0000256" key="3">
    <source>
        <dbReference type="ARBA" id="ARBA00022741"/>
    </source>
</evidence>
<keyword evidence="6" id="KW-0206">Cytoskeleton</keyword>
<dbReference type="Gene3D" id="3.40.850.10">
    <property type="entry name" value="Kinesin motor domain"/>
    <property type="match status" value="1"/>
</dbReference>
<feature type="domain" description="Kinesin motor" evidence="9">
    <location>
        <begin position="13"/>
        <end position="341"/>
    </location>
</feature>
<dbReference type="PANTHER" id="PTHR47969:SF15">
    <property type="entry name" value="CHROMOSOME-ASSOCIATED KINESIN KIF4A-RELATED"/>
    <property type="match status" value="1"/>
</dbReference>
<keyword evidence="7" id="KW-0505">Motor protein</keyword>
<gene>
    <name evidence="10" type="ORF">XYLVIOL_LOCUS3286</name>
</gene>
<evidence type="ECO:0000256" key="8">
    <source>
        <dbReference type="SAM" id="Coils"/>
    </source>
</evidence>
<dbReference type="Proteomes" id="UP001642520">
    <property type="component" value="Unassembled WGS sequence"/>
</dbReference>
<keyword evidence="3 7" id="KW-0547">Nucleotide-binding</keyword>
<dbReference type="InterPro" id="IPR036961">
    <property type="entry name" value="Kinesin_motor_dom_sf"/>
</dbReference>
<evidence type="ECO:0000256" key="7">
    <source>
        <dbReference type="PROSITE-ProRule" id="PRU00283"/>
    </source>
</evidence>
<feature type="binding site" evidence="7">
    <location>
        <begin position="102"/>
        <end position="109"/>
    </location>
    <ligand>
        <name>ATP</name>
        <dbReference type="ChEBI" id="CHEBI:30616"/>
    </ligand>
</feature>
<dbReference type="SMART" id="SM00129">
    <property type="entry name" value="KISc"/>
    <property type="match status" value="1"/>
</dbReference>
<comment type="caution">
    <text evidence="10">The sequence shown here is derived from an EMBL/GenBank/DDBJ whole genome shotgun (WGS) entry which is preliminary data.</text>
</comment>
<reference evidence="10 11" key="1">
    <citation type="submission" date="2024-08" db="EMBL/GenBank/DDBJ databases">
        <authorList>
            <person name="Will J Nash"/>
            <person name="Angela Man"/>
            <person name="Seanna McTaggart"/>
            <person name="Kendall Baker"/>
            <person name="Tom Barker"/>
            <person name="Leah Catchpole"/>
            <person name="Alex Durrant"/>
            <person name="Karim Gharbi"/>
            <person name="Naomi Irish"/>
            <person name="Gemy Kaithakottil"/>
            <person name="Debby Ku"/>
            <person name="Aaliyah Providence"/>
            <person name="Felix Shaw"/>
            <person name="David Swarbreck"/>
            <person name="Chris Watkins"/>
            <person name="Ann M. McCartney"/>
            <person name="Giulio Formenti"/>
            <person name="Alice Mouton"/>
            <person name="Noel Vella"/>
            <person name="Bjorn M von Reumont"/>
            <person name="Adriana Vella"/>
            <person name="Wilfried Haerty"/>
        </authorList>
    </citation>
    <scope>NUCLEOTIDE SEQUENCE [LARGE SCALE GENOMIC DNA]</scope>
</reference>
<organism evidence="10 11">
    <name type="scientific">Xylocopa violacea</name>
    <name type="common">Violet carpenter bee</name>
    <name type="synonym">Apis violacea</name>
    <dbReference type="NCBI Taxonomy" id="135666"/>
    <lineage>
        <taxon>Eukaryota</taxon>
        <taxon>Metazoa</taxon>
        <taxon>Ecdysozoa</taxon>
        <taxon>Arthropoda</taxon>
        <taxon>Hexapoda</taxon>
        <taxon>Insecta</taxon>
        <taxon>Pterygota</taxon>
        <taxon>Neoptera</taxon>
        <taxon>Endopterygota</taxon>
        <taxon>Hymenoptera</taxon>
        <taxon>Apocrita</taxon>
        <taxon>Aculeata</taxon>
        <taxon>Apoidea</taxon>
        <taxon>Anthophila</taxon>
        <taxon>Apidae</taxon>
        <taxon>Xylocopa</taxon>
        <taxon>Xylocopa</taxon>
    </lineage>
</organism>
<dbReference type="InterPro" id="IPR001752">
    <property type="entry name" value="Kinesin_motor_dom"/>
</dbReference>
<name>A0ABP1NBS2_XYLVO</name>
<keyword evidence="5 8" id="KW-0175">Coiled coil</keyword>
<dbReference type="InterPro" id="IPR027417">
    <property type="entry name" value="P-loop_NTPase"/>
</dbReference>
<evidence type="ECO:0000313" key="10">
    <source>
        <dbReference type="EMBL" id="CAL7938443.1"/>
    </source>
</evidence>
<evidence type="ECO:0000256" key="2">
    <source>
        <dbReference type="ARBA" id="ARBA00022490"/>
    </source>
</evidence>
<evidence type="ECO:0000256" key="1">
    <source>
        <dbReference type="ARBA" id="ARBA00004245"/>
    </source>
</evidence>
<keyword evidence="4 7" id="KW-0067">ATP-binding</keyword>
<keyword evidence="11" id="KW-1185">Reference proteome</keyword>
<dbReference type="Pfam" id="PF00225">
    <property type="entry name" value="Kinesin"/>
    <property type="match status" value="1"/>
</dbReference>
<dbReference type="PROSITE" id="PS50067">
    <property type="entry name" value="KINESIN_MOTOR_2"/>
    <property type="match status" value="1"/>
</dbReference>
<dbReference type="PANTHER" id="PTHR47969">
    <property type="entry name" value="CHROMOSOME-ASSOCIATED KINESIN KIF4A-RELATED"/>
    <property type="match status" value="1"/>
</dbReference>
<evidence type="ECO:0000259" key="9">
    <source>
        <dbReference type="PROSITE" id="PS50067"/>
    </source>
</evidence>
<evidence type="ECO:0000313" key="11">
    <source>
        <dbReference type="Proteomes" id="UP001642520"/>
    </source>
</evidence>
<sequence>MTDRDDVNADEKNVKIFVRILPLERYCESCAKIDAGRKKMYVRCLQEMQPNRRVTWSKPSYWCFPTDGIFCDSSQEEIYRVSAEDLVSKILAGVNCVLMGYGQTGSGKSFTISGIRNNWEHRGLAPRLLSHMFAEKENRREISKIEYRVSFVELYGKEAKDLLVSGLNNKVRINEREPFKDISVVCMNDEKEGLKKIFEGEARRSIAKGSIYPASHLASSVITFHVSNMSLITSWGVVTTAKIHIVETAGTGTPGRICWKTASDLGMANLTKTQLEQFFSCIGNSTSSAISVIRSSNLLKILGSAFSVSSAVRFISHVRLTEEDLDVTLSTLRFTTKVARLKPVKMKKDIKFTPDSLMYRLQSEVNALKKELLLNDLFLRQETLTNISRSRVEQINRGIVNFLNDKISDFTLFSVSQAQVLLKCIKDLYNRLTAKECEVDKLKETYDNLMKSMPEGSASLSLLEKPVFSIDDNQINNRKRVRNSAQFRLEAEEVRKETGREVGSLDKSRIGVTLGPYLEDEVSSLETSEQILKINTQNMVPVREMFERFLKEEIVYAKIKEAYDKNEKTLAIVREGFSSTIDKYYQAKKNLGDACDKLSKHRQIRQFLELKSEGNEVILGMEKIIESDILCLQKLLANLEQELDQAQNRINVLSNQRFEMSSKLEFGFREYCKEKNFLLHYTERSMKMLLESIKIESMDVIRKKYMKFQRAMLRKTEVGRSKKARLDCKGK</sequence>
<dbReference type="SUPFAM" id="SSF52540">
    <property type="entry name" value="P-loop containing nucleoside triphosphate hydrolases"/>
    <property type="match status" value="1"/>
</dbReference>
<evidence type="ECO:0000256" key="4">
    <source>
        <dbReference type="ARBA" id="ARBA00022840"/>
    </source>
</evidence>
<protein>
    <recommendedName>
        <fullName evidence="9">Kinesin motor domain-containing protein</fullName>
    </recommendedName>
</protein>
<comment type="similarity">
    <text evidence="7">Belongs to the TRAFAC class myosin-kinesin ATPase superfamily. Kinesin family.</text>
</comment>
<proteinExistence type="inferred from homology"/>
<keyword evidence="2" id="KW-0963">Cytoplasm</keyword>
<dbReference type="InterPro" id="IPR027640">
    <property type="entry name" value="Kinesin-like_fam"/>
</dbReference>
<feature type="coiled-coil region" evidence="8">
    <location>
        <begin position="622"/>
        <end position="663"/>
    </location>
</feature>
<evidence type="ECO:0000256" key="5">
    <source>
        <dbReference type="ARBA" id="ARBA00023054"/>
    </source>
</evidence>
<dbReference type="EMBL" id="CAXAJV020001288">
    <property type="protein sequence ID" value="CAL7938443.1"/>
    <property type="molecule type" value="Genomic_DNA"/>
</dbReference>
<evidence type="ECO:0000256" key="6">
    <source>
        <dbReference type="ARBA" id="ARBA00023212"/>
    </source>
</evidence>
<feature type="coiled-coil region" evidence="8">
    <location>
        <begin position="425"/>
        <end position="452"/>
    </location>
</feature>
<comment type="subcellular location">
    <subcellularLocation>
        <location evidence="1">Cytoplasm</location>
        <location evidence="1">Cytoskeleton</location>
    </subcellularLocation>
</comment>
<accession>A0ABP1NBS2</accession>